<evidence type="ECO:0000313" key="3">
    <source>
        <dbReference type="Proteomes" id="UP000446786"/>
    </source>
</evidence>
<dbReference type="EMBL" id="WTYE01000001">
    <property type="protein sequence ID" value="MXP33318.1"/>
    <property type="molecule type" value="Genomic_DNA"/>
</dbReference>
<sequence length="297" mass="32459">MRYLALGLVMTITMGCSERDEYWLNEVEVLAGFDGPSVVVEKSRTVLRAGERGSETLSRELISVPAEIGTLEPMSMPCETVEECDQFPRRYALILEADGLSLDVMAPSSSLASVASLDGRTKLLSGAEWLCVVESDTDTDAEPDGTLFKVVPLDAAYQSRQIFSLVDTARTNCISLDAVREIDLTGASQFYLMDVVASGNRHLALIGTSDRSAATRFSGLYVVDLERRKITDVSRPYRNEADGKVGQGVRFWSPAGEMLAGAWQLDESGRNLTVNFTTLDVGETIGQPQRRSVDLAR</sequence>
<reference evidence="1 3" key="1">
    <citation type="submission" date="2019-12" db="EMBL/GenBank/DDBJ databases">
        <title>Genomic-based taxomic classification of the family Erythrobacteraceae.</title>
        <authorList>
            <person name="Xu L."/>
        </authorList>
    </citation>
    <scope>NUCLEOTIDE SEQUENCE [LARGE SCALE GENOMIC DNA]</scope>
    <source>
        <strain evidence="1 3">JCM 16677</strain>
    </source>
</reference>
<dbReference type="AlphaFoldDB" id="A0A845AUQ1"/>
<keyword evidence="3" id="KW-1185">Reference proteome</keyword>
<dbReference type="Proteomes" id="UP000446786">
    <property type="component" value="Unassembled WGS sequence"/>
</dbReference>
<proteinExistence type="predicted"/>
<dbReference type="EMBL" id="WTYE01000001">
    <property type="protein sequence ID" value="MXP30558.1"/>
    <property type="molecule type" value="Genomic_DNA"/>
</dbReference>
<evidence type="ECO:0000313" key="1">
    <source>
        <dbReference type="EMBL" id="MXP30558.1"/>
    </source>
</evidence>
<comment type="caution">
    <text evidence="1">The sequence shown here is derived from an EMBL/GenBank/DDBJ whole genome shotgun (WGS) entry which is preliminary data.</text>
</comment>
<dbReference type="RefSeq" id="WP_160778090.1">
    <property type="nucleotide sequence ID" value="NZ_WTYE01000001.1"/>
</dbReference>
<name>A0A845AUQ1_9SPHN</name>
<evidence type="ECO:0000313" key="2">
    <source>
        <dbReference type="EMBL" id="MXP33318.1"/>
    </source>
</evidence>
<gene>
    <name evidence="1" type="ORF">GRI94_01840</name>
    <name evidence="2" type="ORF">GRI94_15930</name>
</gene>
<accession>A0A845AUQ1</accession>
<dbReference type="PROSITE" id="PS51257">
    <property type="entry name" value="PROKAR_LIPOPROTEIN"/>
    <property type="match status" value="1"/>
</dbReference>
<organism evidence="1 3">
    <name type="scientific">Parerythrobacter jejuensis</name>
    <dbReference type="NCBI Taxonomy" id="795812"/>
    <lineage>
        <taxon>Bacteria</taxon>
        <taxon>Pseudomonadati</taxon>
        <taxon>Pseudomonadota</taxon>
        <taxon>Alphaproteobacteria</taxon>
        <taxon>Sphingomonadales</taxon>
        <taxon>Erythrobacteraceae</taxon>
        <taxon>Parerythrobacter</taxon>
    </lineage>
</organism>
<protein>
    <submittedName>
        <fullName evidence="1">Uncharacterized protein</fullName>
    </submittedName>
</protein>